<dbReference type="InterPro" id="IPR006680">
    <property type="entry name" value="Amidohydro-rel"/>
</dbReference>
<keyword evidence="2" id="KW-0032">Aminotransferase</keyword>
<sequence>MKNTSFNIRNIDRAIWETELENFVPSRIFDFHTHLWAEKHKGRNRNNTSPLRMEVNMKTLRKISEKIFPDRQIDFLALGTPLKNIDMDAHNSWVAGEVIKEKKSYAGMVVTPEMSPDYLEKQVKKYAFKILKPYRVFAKDPANSRIKDFLPEPVIDMANSLALGIVLHISKKSGINDKYNLNDLREYTKKYPLVQWVLAHCARAFNPFTLEKAIHELKDIPNIWYDTSAVNDLYSHIILLRHENIKRIMFGSDNVAAGCMRGKYITYAHAWEGYKGNVSLEHCNPEPTFVIYEQLRAQRQAAEILGLGPEAIKDIFYNNAQSFFKCLKMKGKTKHE</sequence>
<gene>
    <name evidence="2" type="ORF">UT30_C0008G0014</name>
</gene>
<organism evidence="2 3">
    <name type="scientific">Candidatus Uhrbacteria bacterium GW2011_GWF2_39_13</name>
    <dbReference type="NCBI Taxonomy" id="1618995"/>
    <lineage>
        <taxon>Bacteria</taxon>
        <taxon>Candidatus Uhriibacteriota</taxon>
    </lineage>
</organism>
<evidence type="ECO:0000313" key="3">
    <source>
        <dbReference type="Proteomes" id="UP000033935"/>
    </source>
</evidence>
<dbReference type="Proteomes" id="UP000033935">
    <property type="component" value="Unassembled WGS sequence"/>
</dbReference>
<dbReference type="EMBL" id="LBWG01000008">
    <property type="protein sequence ID" value="KKR04392.1"/>
    <property type="molecule type" value="Genomic_DNA"/>
</dbReference>
<comment type="caution">
    <text evidence="2">The sequence shown here is derived from an EMBL/GenBank/DDBJ whole genome shotgun (WGS) entry which is preliminary data.</text>
</comment>
<dbReference type="GO" id="GO:0016787">
    <property type="term" value="F:hydrolase activity"/>
    <property type="evidence" value="ECO:0007669"/>
    <property type="project" value="InterPro"/>
</dbReference>
<feature type="domain" description="Amidohydrolase-related" evidence="1">
    <location>
        <begin position="30"/>
        <end position="324"/>
    </location>
</feature>
<evidence type="ECO:0000259" key="1">
    <source>
        <dbReference type="Pfam" id="PF04909"/>
    </source>
</evidence>
<dbReference type="AlphaFoldDB" id="A0A0G0QRX0"/>
<name>A0A0G0QRX0_9BACT</name>
<reference evidence="2 3" key="1">
    <citation type="journal article" date="2015" name="Nature">
        <title>rRNA introns, odd ribosomes, and small enigmatic genomes across a large radiation of phyla.</title>
        <authorList>
            <person name="Brown C.T."/>
            <person name="Hug L.A."/>
            <person name="Thomas B.C."/>
            <person name="Sharon I."/>
            <person name="Castelle C.J."/>
            <person name="Singh A."/>
            <person name="Wilkins M.J."/>
            <person name="Williams K.H."/>
            <person name="Banfield J.F."/>
        </authorList>
    </citation>
    <scope>NUCLEOTIDE SEQUENCE [LARGE SCALE GENOMIC DNA]</scope>
</reference>
<dbReference type="Gene3D" id="3.20.20.140">
    <property type="entry name" value="Metal-dependent hydrolases"/>
    <property type="match status" value="1"/>
</dbReference>
<dbReference type="GO" id="GO:0008483">
    <property type="term" value="F:transaminase activity"/>
    <property type="evidence" value="ECO:0007669"/>
    <property type="project" value="UniProtKB-KW"/>
</dbReference>
<keyword evidence="2" id="KW-0808">Transferase</keyword>
<protein>
    <submittedName>
        <fullName evidence="2">Class III aminotransferase</fullName>
    </submittedName>
</protein>
<evidence type="ECO:0000313" key="2">
    <source>
        <dbReference type="EMBL" id="KKR04392.1"/>
    </source>
</evidence>
<accession>A0A0G0QRX0</accession>
<dbReference type="Pfam" id="PF04909">
    <property type="entry name" value="Amidohydro_2"/>
    <property type="match status" value="1"/>
</dbReference>
<dbReference type="InterPro" id="IPR032466">
    <property type="entry name" value="Metal_Hydrolase"/>
</dbReference>
<dbReference type="SUPFAM" id="SSF51556">
    <property type="entry name" value="Metallo-dependent hydrolases"/>
    <property type="match status" value="1"/>
</dbReference>
<proteinExistence type="predicted"/>